<dbReference type="SMART" id="SM00028">
    <property type="entry name" value="TPR"/>
    <property type="match status" value="6"/>
</dbReference>
<dbReference type="SUPFAM" id="SSF48452">
    <property type="entry name" value="TPR-like"/>
    <property type="match status" value="2"/>
</dbReference>
<name>A0A819NLJ0_9BILA</name>
<dbReference type="PANTHER" id="PTHR45641:SF19">
    <property type="entry name" value="NEPHROCYSTIN-3"/>
    <property type="match status" value="1"/>
</dbReference>
<dbReference type="EMBL" id="CAJOAZ010003270">
    <property type="protein sequence ID" value="CAF3996710.1"/>
    <property type="molecule type" value="Genomic_DNA"/>
</dbReference>
<dbReference type="Pfam" id="PF13424">
    <property type="entry name" value="TPR_12"/>
    <property type="match status" value="2"/>
</dbReference>
<feature type="repeat" description="TPR" evidence="8">
    <location>
        <begin position="406"/>
        <end position="439"/>
    </location>
</feature>
<evidence type="ECO:0000256" key="2">
    <source>
        <dbReference type="ARBA" id="ARBA00022676"/>
    </source>
</evidence>
<evidence type="ECO:0000256" key="8">
    <source>
        <dbReference type="PROSITE-ProRule" id="PRU00339"/>
    </source>
</evidence>
<evidence type="ECO:0000256" key="9">
    <source>
        <dbReference type="RuleBase" id="RU361228"/>
    </source>
</evidence>
<evidence type="ECO:0000256" key="6">
    <source>
        <dbReference type="ARBA" id="ARBA00022803"/>
    </source>
</evidence>
<dbReference type="Pfam" id="PF01129">
    <property type="entry name" value="ART"/>
    <property type="match status" value="1"/>
</dbReference>
<evidence type="ECO:0000256" key="4">
    <source>
        <dbReference type="ARBA" id="ARBA00022695"/>
    </source>
</evidence>
<dbReference type="Gene3D" id="3.90.176.10">
    <property type="entry name" value="Toxin ADP-ribosyltransferase, Chain A, domain 1"/>
    <property type="match status" value="1"/>
</dbReference>
<evidence type="ECO:0000256" key="3">
    <source>
        <dbReference type="ARBA" id="ARBA00022679"/>
    </source>
</evidence>
<dbReference type="Proteomes" id="UP000663844">
    <property type="component" value="Unassembled WGS sequence"/>
</dbReference>
<feature type="repeat" description="TPR" evidence="8">
    <location>
        <begin position="612"/>
        <end position="645"/>
    </location>
</feature>
<evidence type="ECO:0000256" key="5">
    <source>
        <dbReference type="ARBA" id="ARBA00022737"/>
    </source>
</evidence>
<keyword evidence="5" id="KW-0677">Repeat</keyword>
<keyword evidence="9" id="KW-0521">NADP</keyword>
<organism evidence="10 11">
    <name type="scientific">Adineta steineri</name>
    <dbReference type="NCBI Taxonomy" id="433720"/>
    <lineage>
        <taxon>Eukaryota</taxon>
        <taxon>Metazoa</taxon>
        <taxon>Spiralia</taxon>
        <taxon>Gnathifera</taxon>
        <taxon>Rotifera</taxon>
        <taxon>Eurotatoria</taxon>
        <taxon>Bdelloidea</taxon>
        <taxon>Adinetida</taxon>
        <taxon>Adinetidae</taxon>
        <taxon>Adineta</taxon>
    </lineage>
</organism>
<protein>
    <recommendedName>
        <fullName evidence="9">NAD(P)(+)--arginine ADP-ribosyltransferase</fullName>
        <ecNumber evidence="9">2.4.2.31</ecNumber>
    </recommendedName>
    <alternativeName>
        <fullName evidence="9">Mono(ADP-ribosyl)transferase</fullName>
    </alternativeName>
</protein>
<comment type="caution">
    <text evidence="10">The sequence shown here is derived from an EMBL/GenBank/DDBJ whole genome shotgun (WGS) entry which is preliminary data.</text>
</comment>
<comment type="similarity">
    <text evidence="1 9">Belongs to the Arg-specific ADP-ribosyltransferase family.</text>
</comment>
<dbReference type="SUPFAM" id="SSF56399">
    <property type="entry name" value="ADP-ribosylation"/>
    <property type="match status" value="1"/>
</dbReference>
<dbReference type="Pfam" id="PF13374">
    <property type="entry name" value="TPR_10"/>
    <property type="match status" value="1"/>
</dbReference>
<keyword evidence="4" id="KW-0548">Nucleotidyltransferase</keyword>
<evidence type="ECO:0000313" key="11">
    <source>
        <dbReference type="Proteomes" id="UP000663844"/>
    </source>
</evidence>
<accession>A0A819NLJ0</accession>
<dbReference type="InterPro" id="IPR019734">
    <property type="entry name" value="TPR_rpt"/>
</dbReference>
<dbReference type="PROSITE" id="PS50005">
    <property type="entry name" value="TPR"/>
    <property type="match status" value="3"/>
</dbReference>
<gene>
    <name evidence="10" type="ORF">OXD698_LOCUS29275</name>
</gene>
<sequence>MATTHSLSVFENNDVEAFFLVWLDATVNDSKINLEAQKQLRRSVNHLKTFINGNECEQYIQSLSEQDRVILIVSGRLGQEVVPRIHHLRQVRFIYVYCMDRARNEQWSKPFSKVKSVVVKLDELITQIQLSQVRQYRTHADEPLLITISTKKTAQDQTTGKLNGQFVHSQLLIDVLIRMKSASTDKNELVSLCNENYKGDNAQLTIINEFEQHYSPDQALWWYTRESFIYRLLNKALRMENIDLLFLFRFFIRDIRRQLENNQFSSSVRVYRGQSMSNDELQTIKDSIGGFISINSFFSTSIDRDQALSFLRSSAALNDCQKVLFQIDLDPRLVTTKPFADITNFSYFPKERELLIMLGSVFRIVRICRDKDNVWLIEIVLCSDNDHDLKAIFEHMKNEYDDGDGETSLISFGLVLYEMGKIDHAEKYFHRLLNELPEDHANVAGCLHNLGMVVEAKGDYNASLKYYQKSLAIIIQTFQLDHPHVAESHNCIGCVHLKRSDYKRALESYTLALTIFRKVFGESHSAVAGCNDNIGIVHEKQKNYSEALKYFETALLIRQKCLPVNHPDLGSSYNNIGNLYRSLGCFDRALEHYNSSLKILSKSLPPEHPQVASILNNIGNVYEDKRELKQALSYFQRAAAIYYNAFAPTHPVVIETAKNIQRVESQLK</sequence>
<dbReference type="EC" id="2.4.2.31" evidence="9"/>
<dbReference type="GO" id="GO:0016779">
    <property type="term" value="F:nucleotidyltransferase activity"/>
    <property type="evidence" value="ECO:0007669"/>
    <property type="project" value="UniProtKB-KW"/>
</dbReference>
<keyword evidence="3 9" id="KW-0808">Transferase</keyword>
<dbReference type="Gene3D" id="1.25.40.10">
    <property type="entry name" value="Tetratricopeptide repeat domain"/>
    <property type="match status" value="2"/>
</dbReference>
<dbReference type="InterPro" id="IPR000768">
    <property type="entry name" value="ART"/>
</dbReference>
<feature type="repeat" description="TPR" evidence="8">
    <location>
        <begin position="570"/>
        <end position="603"/>
    </location>
</feature>
<dbReference type="GO" id="GO:0106274">
    <property type="term" value="F:NAD+-protein-arginine ADP-ribosyltransferase activity"/>
    <property type="evidence" value="ECO:0007669"/>
    <property type="project" value="UniProtKB-EC"/>
</dbReference>
<proteinExistence type="inferred from homology"/>
<keyword evidence="6 8" id="KW-0802">TPR repeat</keyword>
<dbReference type="AlphaFoldDB" id="A0A819NLJ0"/>
<evidence type="ECO:0000256" key="1">
    <source>
        <dbReference type="ARBA" id="ARBA00009558"/>
    </source>
</evidence>
<dbReference type="PROSITE" id="PS51996">
    <property type="entry name" value="TR_MART"/>
    <property type="match status" value="1"/>
</dbReference>
<evidence type="ECO:0000313" key="10">
    <source>
        <dbReference type="EMBL" id="CAF3996710.1"/>
    </source>
</evidence>
<evidence type="ECO:0000256" key="7">
    <source>
        <dbReference type="ARBA" id="ARBA00047597"/>
    </source>
</evidence>
<keyword evidence="2 9" id="KW-0328">Glycosyltransferase</keyword>
<dbReference type="InterPro" id="IPR011990">
    <property type="entry name" value="TPR-like_helical_dom_sf"/>
</dbReference>
<reference evidence="10" key="1">
    <citation type="submission" date="2021-02" db="EMBL/GenBank/DDBJ databases">
        <authorList>
            <person name="Nowell W R."/>
        </authorList>
    </citation>
    <scope>NUCLEOTIDE SEQUENCE</scope>
</reference>
<keyword evidence="9" id="KW-0520">NAD</keyword>
<comment type="catalytic activity">
    <reaction evidence="7 9">
        <text>L-arginyl-[protein] + NAD(+) = N(omega)-(ADP-D-ribosyl)-L-arginyl-[protein] + nicotinamide + H(+)</text>
        <dbReference type="Rhea" id="RHEA:19149"/>
        <dbReference type="Rhea" id="RHEA-COMP:10532"/>
        <dbReference type="Rhea" id="RHEA-COMP:15087"/>
        <dbReference type="ChEBI" id="CHEBI:15378"/>
        <dbReference type="ChEBI" id="CHEBI:17154"/>
        <dbReference type="ChEBI" id="CHEBI:29965"/>
        <dbReference type="ChEBI" id="CHEBI:57540"/>
        <dbReference type="ChEBI" id="CHEBI:142554"/>
        <dbReference type="EC" id="2.4.2.31"/>
    </reaction>
</comment>
<dbReference type="PANTHER" id="PTHR45641">
    <property type="entry name" value="TETRATRICOPEPTIDE REPEAT PROTEIN (AFU_ORTHOLOGUE AFUA_6G03870)"/>
    <property type="match status" value="1"/>
</dbReference>